<dbReference type="InterPro" id="IPR002213">
    <property type="entry name" value="UDP_glucos_trans"/>
</dbReference>
<sequence length="485" mass="53591">MGSESKPLRIYMLPFFAQGHLIPLVNLARLVASKNQQVTIITTPSNAQTFDKTIQQDQAAGHHITVHIIQFPSTQLGLPPGVENLFSASDNQTAGKIAMAAHLLKPDIESFMKQNPPDVFIPDIMFTWSEQTSKDLRIPRLVFNPISIFDVCLIEAIKSHPEAFLSDSGPYHIPGLPHPLTLPIKPSPGFARVTESLVEAEKGSHGVIVNSFAELDEGYTEYYENLTGRRVWHVGPTSLMVENTKEKKQVNSNTNTNANDKHVSLAWLDTKEVGSVVYISFGSLCRLSNEQLKEIGFGIEASKHSFLWVVHGKEGEEDDNWLPKGFEERTKGENRGLLIKGWVPQALILDHPSIGGFLTHCGWNATVEAISSGVPMITMPGFGDQYYNEKLVTEVHCIGVEVGAAEWSMSPYDAKKTVVSRERIEKGVKSLMDSDGGGGEIRKRAREMKEKAWKAVQEGGSSQNCLTKLVDYLESVVVSKLGDQK</sequence>
<keyword evidence="7" id="KW-1185">Reference proteome</keyword>
<dbReference type="InterPro" id="IPR035595">
    <property type="entry name" value="UDP_glycos_trans_CS"/>
</dbReference>
<gene>
    <name evidence="6" type="ORF">VFH_II229680</name>
</gene>
<dbReference type="PROSITE" id="PS00375">
    <property type="entry name" value="UDPGT"/>
    <property type="match status" value="1"/>
</dbReference>
<reference evidence="6 7" key="1">
    <citation type="submission" date="2023-01" db="EMBL/GenBank/DDBJ databases">
        <authorList>
            <person name="Kreplak J."/>
        </authorList>
    </citation>
    <scope>NUCLEOTIDE SEQUENCE [LARGE SCALE GENOMIC DNA]</scope>
</reference>
<protein>
    <recommendedName>
        <fullName evidence="5">Glycosyltransferase</fullName>
        <ecNumber evidence="5">2.4.1.-</ecNumber>
    </recommendedName>
</protein>
<evidence type="ECO:0000256" key="1">
    <source>
        <dbReference type="ARBA" id="ARBA00009995"/>
    </source>
</evidence>
<name>A0AAV0ZRC9_VICFA</name>
<dbReference type="Pfam" id="PF00201">
    <property type="entry name" value="UDPGT"/>
    <property type="match status" value="1"/>
</dbReference>
<dbReference type="SUPFAM" id="SSF53756">
    <property type="entry name" value="UDP-Glycosyltransferase/glycogen phosphorylase"/>
    <property type="match status" value="1"/>
</dbReference>
<dbReference type="EMBL" id="OX451737">
    <property type="protein sequence ID" value="CAI8600562.1"/>
    <property type="molecule type" value="Genomic_DNA"/>
</dbReference>
<evidence type="ECO:0000313" key="6">
    <source>
        <dbReference type="EMBL" id="CAI8600562.1"/>
    </source>
</evidence>
<comment type="similarity">
    <text evidence="1 4">Belongs to the UDP-glycosyltransferase family.</text>
</comment>
<evidence type="ECO:0000256" key="3">
    <source>
        <dbReference type="ARBA" id="ARBA00022679"/>
    </source>
</evidence>
<dbReference type="FunFam" id="3.40.50.2000:FF:000047">
    <property type="entry name" value="Glycosyltransferase"/>
    <property type="match status" value="1"/>
</dbReference>
<dbReference type="Proteomes" id="UP001157006">
    <property type="component" value="Chromosome 2"/>
</dbReference>
<evidence type="ECO:0000256" key="5">
    <source>
        <dbReference type="RuleBase" id="RU362057"/>
    </source>
</evidence>
<proteinExistence type="inferred from homology"/>
<dbReference type="AlphaFoldDB" id="A0AAV0ZRC9"/>
<dbReference type="CDD" id="cd03784">
    <property type="entry name" value="GT1_Gtf-like"/>
    <property type="match status" value="1"/>
</dbReference>
<evidence type="ECO:0000256" key="4">
    <source>
        <dbReference type="RuleBase" id="RU003718"/>
    </source>
</evidence>
<dbReference type="GO" id="GO:0035251">
    <property type="term" value="F:UDP-glucosyltransferase activity"/>
    <property type="evidence" value="ECO:0007669"/>
    <property type="project" value="TreeGrafter"/>
</dbReference>
<organism evidence="6 7">
    <name type="scientific">Vicia faba</name>
    <name type="common">Broad bean</name>
    <name type="synonym">Faba vulgaris</name>
    <dbReference type="NCBI Taxonomy" id="3906"/>
    <lineage>
        <taxon>Eukaryota</taxon>
        <taxon>Viridiplantae</taxon>
        <taxon>Streptophyta</taxon>
        <taxon>Embryophyta</taxon>
        <taxon>Tracheophyta</taxon>
        <taxon>Spermatophyta</taxon>
        <taxon>Magnoliopsida</taxon>
        <taxon>eudicotyledons</taxon>
        <taxon>Gunneridae</taxon>
        <taxon>Pentapetalae</taxon>
        <taxon>rosids</taxon>
        <taxon>fabids</taxon>
        <taxon>Fabales</taxon>
        <taxon>Fabaceae</taxon>
        <taxon>Papilionoideae</taxon>
        <taxon>50 kb inversion clade</taxon>
        <taxon>NPAAA clade</taxon>
        <taxon>Hologalegina</taxon>
        <taxon>IRL clade</taxon>
        <taxon>Fabeae</taxon>
        <taxon>Vicia</taxon>
    </lineage>
</organism>
<evidence type="ECO:0000313" key="7">
    <source>
        <dbReference type="Proteomes" id="UP001157006"/>
    </source>
</evidence>
<dbReference type="Gene3D" id="3.40.50.2000">
    <property type="entry name" value="Glycogen Phosphorylase B"/>
    <property type="match status" value="2"/>
</dbReference>
<evidence type="ECO:0000256" key="2">
    <source>
        <dbReference type="ARBA" id="ARBA00022676"/>
    </source>
</evidence>
<dbReference type="PANTHER" id="PTHR48047:SF182">
    <property type="entry name" value="GLYCOSYLTRANSFERASE"/>
    <property type="match status" value="1"/>
</dbReference>
<keyword evidence="2 4" id="KW-0328">Glycosyltransferase</keyword>
<dbReference type="PANTHER" id="PTHR48047">
    <property type="entry name" value="GLYCOSYLTRANSFERASE"/>
    <property type="match status" value="1"/>
</dbReference>
<accession>A0AAV0ZRC9</accession>
<dbReference type="EC" id="2.4.1.-" evidence="5"/>
<keyword evidence="3 4" id="KW-0808">Transferase</keyword>